<dbReference type="PANTHER" id="PTHR23210">
    <property type="entry name" value="ACTIVATING TRANSCRIPTION FACTOR 7 INTERACTING PROTEIN"/>
    <property type="match status" value="1"/>
</dbReference>
<dbReference type="Proteomes" id="UP000736164">
    <property type="component" value="Unassembled WGS sequence"/>
</dbReference>
<dbReference type="AlphaFoldDB" id="A0A8J7TEV7"/>
<dbReference type="GO" id="GO:0003712">
    <property type="term" value="F:transcription coregulator activity"/>
    <property type="evidence" value="ECO:0007669"/>
    <property type="project" value="TreeGrafter"/>
</dbReference>
<protein>
    <submittedName>
        <fullName evidence="2">MCAF1 protein</fullName>
    </submittedName>
</protein>
<feature type="non-terminal residue" evidence="2">
    <location>
        <position position="1"/>
    </location>
</feature>
<name>A0A8J7TEV7_ATRSP</name>
<dbReference type="GO" id="GO:0005667">
    <property type="term" value="C:transcription regulator complex"/>
    <property type="evidence" value="ECO:0007669"/>
    <property type="project" value="TreeGrafter"/>
</dbReference>
<evidence type="ECO:0000259" key="1">
    <source>
        <dbReference type="Pfam" id="PF16794"/>
    </source>
</evidence>
<sequence length="140" mass="15718">MHSCILQDPLQSQFPPLPETAFPLNLPSTAARTNLPQKLELKVARIRHPRGIGVLWNVAQVDPKAAPVHSYYLYVLHEDLNGCMSSWKNIGIISALPLPMACKLNRCAPQRRYYFAIVGKDIYGRCGPYSEICSVTIHDM</sequence>
<gene>
    <name evidence="2" type="primary">Atf7ip_1</name>
    <name evidence="2" type="ORF">GTO95_0007045</name>
</gene>
<keyword evidence="3" id="KW-1185">Reference proteome</keyword>
<dbReference type="InterPro" id="IPR026085">
    <property type="entry name" value="ATF7-int"/>
</dbReference>
<feature type="domain" description="Activating transcription factor 7-interacting protein Fn3" evidence="1">
    <location>
        <begin position="34"/>
        <end position="134"/>
    </location>
</feature>
<dbReference type="Pfam" id="PF16794">
    <property type="entry name" value="fn3_4"/>
    <property type="match status" value="1"/>
</dbReference>
<dbReference type="GO" id="GO:0005634">
    <property type="term" value="C:nucleus"/>
    <property type="evidence" value="ECO:0007669"/>
    <property type="project" value="TreeGrafter"/>
</dbReference>
<dbReference type="EMBL" id="JAAWVO010054744">
    <property type="protein sequence ID" value="MBN3321353.1"/>
    <property type="molecule type" value="Genomic_DNA"/>
</dbReference>
<accession>A0A8J7TEV7</accession>
<dbReference type="PANTHER" id="PTHR23210:SF26">
    <property type="entry name" value="ACTIVATING TRANSCRIPTION FACTOR 7-INTERACTING PROTEIN 1"/>
    <property type="match status" value="1"/>
</dbReference>
<evidence type="ECO:0000313" key="2">
    <source>
        <dbReference type="EMBL" id="MBN3321353.1"/>
    </source>
</evidence>
<dbReference type="GO" id="GO:0006355">
    <property type="term" value="P:regulation of DNA-templated transcription"/>
    <property type="evidence" value="ECO:0007669"/>
    <property type="project" value="TreeGrafter"/>
</dbReference>
<comment type="caution">
    <text evidence="2">The sequence shown here is derived from an EMBL/GenBank/DDBJ whole genome shotgun (WGS) entry which is preliminary data.</text>
</comment>
<organism evidence="2 3">
    <name type="scientific">Atractosteus spatula</name>
    <name type="common">Alligator gar</name>
    <name type="synonym">Lepisosteus spatula</name>
    <dbReference type="NCBI Taxonomy" id="7917"/>
    <lineage>
        <taxon>Eukaryota</taxon>
        <taxon>Metazoa</taxon>
        <taxon>Chordata</taxon>
        <taxon>Craniata</taxon>
        <taxon>Vertebrata</taxon>
        <taxon>Euteleostomi</taxon>
        <taxon>Actinopterygii</taxon>
        <taxon>Neopterygii</taxon>
        <taxon>Holostei</taxon>
        <taxon>Semionotiformes</taxon>
        <taxon>Lepisosteidae</taxon>
        <taxon>Atractosteus</taxon>
    </lineage>
</organism>
<feature type="non-terminal residue" evidence="2">
    <location>
        <position position="140"/>
    </location>
</feature>
<evidence type="ECO:0000313" key="3">
    <source>
        <dbReference type="Proteomes" id="UP000736164"/>
    </source>
</evidence>
<dbReference type="InterPro" id="IPR056565">
    <property type="entry name" value="Fn3_ATF7IP"/>
</dbReference>
<proteinExistence type="predicted"/>
<reference evidence="2" key="1">
    <citation type="journal article" date="2021" name="Cell">
        <title>Tracing the genetic footprints of vertebrate landing in non-teleost ray-finned fishes.</title>
        <authorList>
            <person name="Bi X."/>
            <person name="Wang K."/>
            <person name="Yang L."/>
            <person name="Pan H."/>
            <person name="Jiang H."/>
            <person name="Wei Q."/>
            <person name="Fang M."/>
            <person name="Yu H."/>
            <person name="Zhu C."/>
            <person name="Cai Y."/>
            <person name="He Y."/>
            <person name="Gan X."/>
            <person name="Zeng H."/>
            <person name="Yu D."/>
            <person name="Zhu Y."/>
            <person name="Jiang H."/>
            <person name="Qiu Q."/>
            <person name="Yang H."/>
            <person name="Zhang Y.E."/>
            <person name="Wang W."/>
            <person name="Zhu M."/>
            <person name="He S."/>
            <person name="Zhang G."/>
        </authorList>
    </citation>
    <scope>NUCLEOTIDE SEQUENCE</scope>
    <source>
        <strain evidence="2">Allg_001</strain>
    </source>
</reference>